<feature type="domain" description="Polysaccharide lyase 14" evidence="2">
    <location>
        <begin position="3"/>
        <end position="73"/>
    </location>
</feature>
<evidence type="ECO:0000259" key="2">
    <source>
        <dbReference type="Pfam" id="PF21294"/>
    </source>
</evidence>
<dbReference type="Proteomes" id="UP000828390">
    <property type="component" value="Unassembled WGS sequence"/>
</dbReference>
<dbReference type="Gene3D" id="2.60.120.200">
    <property type="match status" value="1"/>
</dbReference>
<sequence>MHVHCTDDKGMEMGKGTFRFQHNRLHHIRQEVHLNDQPGQNGYIRLWVDGHSEIHVTDVIMRKTQISKLTGCFSLRFSAELTAVGRVETTRTRATGTSKSQRILSNPLNVN</sequence>
<reference evidence="3" key="1">
    <citation type="journal article" date="2019" name="bioRxiv">
        <title>The Genome of the Zebra Mussel, Dreissena polymorpha: A Resource for Invasive Species Research.</title>
        <authorList>
            <person name="McCartney M.A."/>
            <person name="Auch B."/>
            <person name="Kono T."/>
            <person name="Mallez S."/>
            <person name="Zhang Y."/>
            <person name="Obille A."/>
            <person name="Becker A."/>
            <person name="Abrahante J.E."/>
            <person name="Garbe J."/>
            <person name="Badalamenti J.P."/>
            <person name="Herman A."/>
            <person name="Mangelson H."/>
            <person name="Liachko I."/>
            <person name="Sullivan S."/>
            <person name="Sone E.D."/>
            <person name="Koren S."/>
            <person name="Silverstein K.A.T."/>
            <person name="Beckman K.B."/>
            <person name="Gohl D.M."/>
        </authorList>
    </citation>
    <scope>NUCLEOTIDE SEQUENCE</scope>
    <source>
        <strain evidence="3">Duluth1</strain>
        <tissue evidence="3">Whole animal</tissue>
    </source>
</reference>
<reference evidence="3" key="2">
    <citation type="submission" date="2020-11" db="EMBL/GenBank/DDBJ databases">
        <authorList>
            <person name="McCartney M.A."/>
            <person name="Auch B."/>
            <person name="Kono T."/>
            <person name="Mallez S."/>
            <person name="Becker A."/>
            <person name="Gohl D.M."/>
            <person name="Silverstein K.A.T."/>
            <person name="Koren S."/>
            <person name="Bechman K.B."/>
            <person name="Herman A."/>
            <person name="Abrahante J.E."/>
            <person name="Garbe J."/>
        </authorList>
    </citation>
    <scope>NUCLEOTIDE SEQUENCE</scope>
    <source>
        <strain evidence="3">Duluth1</strain>
        <tissue evidence="3">Whole animal</tissue>
    </source>
</reference>
<protein>
    <recommendedName>
        <fullName evidence="2">Polysaccharide lyase 14 domain-containing protein</fullName>
    </recommendedName>
</protein>
<feature type="region of interest" description="Disordered" evidence="1">
    <location>
        <begin position="92"/>
        <end position="111"/>
    </location>
</feature>
<dbReference type="Pfam" id="PF21294">
    <property type="entry name" value="Polysacc_lyase_14"/>
    <property type="match status" value="1"/>
</dbReference>
<proteinExistence type="predicted"/>
<organism evidence="3 4">
    <name type="scientific">Dreissena polymorpha</name>
    <name type="common">Zebra mussel</name>
    <name type="synonym">Mytilus polymorpha</name>
    <dbReference type="NCBI Taxonomy" id="45954"/>
    <lineage>
        <taxon>Eukaryota</taxon>
        <taxon>Metazoa</taxon>
        <taxon>Spiralia</taxon>
        <taxon>Lophotrochozoa</taxon>
        <taxon>Mollusca</taxon>
        <taxon>Bivalvia</taxon>
        <taxon>Autobranchia</taxon>
        <taxon>Heteroconchia</taxon>
        <taxon>Euheterodonta</taxon>
        <taxon>Imparidentia</taxon>
        <taxon>Neoheterodontei</taxon>
        <taxon>Myida</taxon>
        <taxon>Dreissenoidea</taxon>
        <taxon>Dreissenidae</taxon>
        <taxon>Dreissena</taxon>
    </lineage>
</organism>
<accession>A0A9D4IGB0</accession>
<gene>
    <name evidence="3" type="ORF">DPMN_174333</name>
</gene>
<evidence type="ECO:0000256" key="1">
    <source>
        <dbReference type="SAM" id="MobiDB-lite"/>
    </source>
</evidence>
<keyword evidence="4" id="KW-1185">Reference proteome</keyword>
<comment type="caution">
    <text evidence="3">The sequence shown here is derived from an EMBL/GenBank/DDBJ whole genome shotgun (WGS) entry which is preliminary data.</text>
</comment>
<evidence type="ECO:0000313" key="4">
    <source>
        <dbReference type="Proteomes" id="UP000828390"/>
    </source>
</evidence>
<dbReference type="AlphaFoldDB" id="A0A9D4IGB0"/>
<name>A0A9D4IGB0_DREPO</name>
<dbReference type="EMBL" id="JAIWYP010000009">
    <property type="protein sequence ID" value="KAH3772985.1"/>
    <property type="molecule type" value="Genomic_DNA"/>
</dbReference>
<dbReference type="InterPro" id="IPR048958">
    <property type="entry name" value="Polysacc_lyase_14"/>
</dbReference>
<evidence type="ECO:0000313" key="3">
    <source>
        <dbReference type="EMBL" id="KAH3772985.1"/>
    </source>
</evidence>